<gene>
    <name evidence="2" type="ORF">ETB97_004038</name>
</gene>
<keyword evidence="1" id="KW-1133">Transmembrane helix</keyword>
<name>A0A8H6AHM2_PETAA</name>
<dbReference type="Proteomes" id="UP000541154">
    <property type="component" value="Unassembled WGS sequence"/>
</dbReference>
<keyword evidence="1" id="KW-0472">Membrane</keyword>
<protein>
    <submittedName>
        <fullName evidence="2">Uncharacterized protein</fullName>
    </submittedName>
</protein>
<feature type="transmembrane region" description="Helical" evidence="1">
    <location>
        <begin position="12"/>
        <end position="33"/>
    </location>
</feature>
<dbReference type="EMBL" id="SPNV01000002">
    <property type="protein sequence ID" value="KAF5867118.1"/>
    <property type="molecule type" value="Genomic_DNA"/>
</dbReference>
<proteinExistence type="predicted"/>
<reference evidence="2 3" key="1">
    <citation type="submission" date="2019-04" db="EMBL/GenBank/DDBJ databases">
        <title>Aspergillus burnettii sp. nov., novel species from soil in southeast Queensland.</title>
        <authorList>
            <person name="Gilchrist C.L.M."/>
            <person name="Pitt J.I."/>
            <person name="Lange L."/>
            <person name="Lacey H.J."/>
            <person name="Vuong D."/>
            <person name="Midgley D.J."/>
            <person name="Greenfield P."/>
            <person name="Bradbury M."/>
            <person name="Lacey E."/>
            <person name="Busk P.K."/>
            <person name="Pilgaard B."/>
            <person name="Chooi Y.H."/>
            <person name="Piggott A.M."/>
        </authorList>
    </citation>
    <scope>NUCLEOTIDE SEQUENCE [LARGE SCALE GENOMIC DNA]</scope>
    <source>
        <strain evidence="2 3">FRR 5400</strain>
    </source>
</reference>
<evidence type="ECO:0000313" key="2">
    <source>
        <dbReference type="EMBL" id="KAF5867118.1"/>
    </source>
</evidence>
<comment type="caution">
    <text evidence="2">The sequence shown here is derived from an EMBL/GenBank/DDBJ whole genome shotgun (WGS) entry which is preliminary data.</text>
</comment>
<evidence type="ECO:0000313" key="3">
    <source>
        <dbReference type="Proteomes" id="UP000541154"/>
    </source>
</evidence>
<sequence>MKRLNSPKDDNVPIYIFALLFMILFLSFLGTYFDTSKSRPLKSTAGTEESSRLNRNGWNMLDALPDSHHTVQYLPGHIHAFYLEYVYYSQRNGATGRAPGVYSDRIQRGSQRETTYGTIHN</sequence>
<dbReference type="AlphaFoldDB" id="A0A8H6AHM2"/>
<evidence type="ECO:0000256" key="1">
    <source>
        <dbReference type="SAM" id="Phobius"/>
    </source>
</evidence>
<accession>A0A8H6AHM2</accession>
<organism evidence="2 3">
    <name type="scientific">Petromyces alliaceus</name>
    <name type="common">Aspergillus alliaceus</name>
    <dbReference type="NCBI Taxonomy" id="209559"/>
    <lineage>
        <taxon>Eukaryota</taxon>
        <taxon>Fungi</taxon>
        <taxon>Dikarya</taxon>
        <taxon>Ascomycota</taxon>
        <taxon>Pezizomycotina</taxon>
        <taxon>Eurotiomycetes</taxon>
        <taxon>Eurotiomycetidae</taxon>
        <taxon>Eurotiales</taxon>
        <taxon>Aspergillaceae</taxon>
        <taxon>Aspergillus</taxon>
        <taxon>Aspergillus subgen. Circumdati</taxon>
    </lineage>
</organism>
<keyword evidence="3" id="KW-1185">Reference proteome</keyword>
<keyword evidence="1" id="KW-0812">Transmembrane</keyword>